<protein>
    <submittedName>
        <fullName evidence="1">Uncharacterized protein</fullName>
    </submittedName>
</protein>
<sequence length="205" mass="22745">MEEEKQAMEGAATAARRLLVIGILQASTNLPMVTKPLLGLLSDVVPMPYVAIGGNELPSDLIYTLLKWIPSNEEELRLRLSSRSTATLHASAVACASTPVSHTAPWLGKFIASESFNGGIRLGDLLLPRWEERRGWRSLRLALHSPGQRRHGCARAVRAHARRPERQGAIQGAYPLWEVSRERPIHPEVPQQHVVCLSMVERKSD</sequence>
<evidence type="ECO:0000313" key="2">
    <source>
        <dbReference type="Proteomes" id="UP000007305"/>
    </source>
</evidence>
<evidence type="ECO:0000313" key="1">
    <source>
        <dbReference type="EnsemblPlants" id="Zm00001eb236610_P001"/>
    </source>
</evidence>
<reference evidence="2" key="1">
    <citation type="journal article" date="2009" name="Science">
        <title>The B73 maize genome: complexity, diversity, and dynamics.</title>
        <authorList>
            <person name="Schnable P.S."/>
            <person name="Ware D."/>
            <person name="Fulton R.S."/>
            <person name="Stein J.C."/>
            <person name="Wei F."/>
            <person name="Pasternak S."/>
            <person name="Liang C."/>
            <person name="Zhang J."/>
            <person name="Fulton L."/>
            <person name="Graves T.A."/>
            <person name="Minx P."/>
            <person name="Reily A.D."/>
            <person name="Courtney L."/>
            <person name="Kruchowski S.S."/>
            <person name="Tomlinson C."/>
            <person name="Strong C."/>
            <person name="Delehaunty K."/>
            <person name="Fronick C."/>
            <person name="Courtney B."/>
            <person name="Rock S.M."/>
            <person name="Belter E."/>
            <person name="Du F."/>
            <person name="Kim K."/>
            <person name="Abbott R.M."/>
            <person name="Cotton M."/>
            <person name="Levy A."/>
            <person name="Marchetto P."/>
            <person name="Ochoa K."/>
            <person name="Jackson S.M."/>
            <person name="Gillam B."/>
            <person name="Chen W."/>
            <person name="Yan L."/>
            <person name="Higginbotham J."/>
            <person name="Cardenas M."/>
            <person name="Waligorski J."/>
            <person name="Applebaum E."/>
            <person name="Phelps L."/>
            <person name="Falcone J."/>
            <person name="Kanchi K."/>
            <person name="Thane T."/>
            <person name="Scimone A."/>
            <person name="Thane N."/>
            <person name="Henke J."/>
            <person name="Wang T."/>
            <person name="Ruppert J."/>
            <person name="Shah N."/>
            <person name="Rotter K."/>
            <person name="Hodges J."/>
            <person name="Ingenthron E."/>
            <person name="Cordes M."/>
            <person name="Kohlberg S."/>
            <person name="Sgro J."/>
            <person name="Delgado B."/>
            <person name="Mead K."/>
            <person name="Chinwalla A."/>
            <person name="Leonard S."/>
            <person name="Crouse K."/>
            <person name="Collura K."/>
            <person name="Kudrna D."/>
            <person name="Currie J."/>
            <person name="He R."/>
            <person name="Angelova A."/>
            <person name="Rajasekar S."/>
            <person name="Mueller T."/>
            <person name="Lomeli R."/>
            <person name="Scara G."/>
            <person name="Ko A."/>
            <person name="Delaney K."/>
            <person name="Wissotski M."/>
            <person name="Lopez G."/>
            <person name="Campos D."/>
            <person name="Braidotti M."/>
            <person name="Ashley E."/>
            <person name="Golser W."/>
            <person name="Kim H."/>
            <person name="Lee S."/>
            <person name="Lin J."/>
            <person name="Dujmic Z."/>
            <person name="Kim W."/>
            <person name="Talag J."/>
            <person name="Zuccolo A."/>
            <person name="Fan C."/>
            <person name="Sebastian A."/>
            <person name="Kramer M."/>
            <person name="Spiegel L."/>
            <person name="Nascimento L."/>
            <person name="Zutavern T."/>
            <person name="Miller B."/>
            <person name="Ambroise C."/>
            <person name="Muller S."/>
            <person name="Spooner W."/>
            <person name="Narechania A."/>
            <person name="Ren L."/>
            <person name="Wei S."/>
            <person name="Kumari S."/>
            <person name="Faga B."/>
            <person name="Levy M.J."/>
            <person name="McMahan L."/>
            <person name="Van Buren P."/>
            <person name="Vaughn M.W."/>
            <person name="Ying K."/>
            <person name="Yeh C.-T."/>
            <person name="Emrich S.J."/>
            <person name="Jia Y."/>
            <person name="Kalyanaraman A."/>
            <person name="Hsia A.-P."/>
            <person name="Barbazuk W.B."/>
            <person name="Baucom R.S."/>
            <person name="Brutnell T.P."/>
            <person name="Carpita N.C."/>
            <person name="Chaparro C."/>
            <person name="Chia J.-M."/>
            <person name="Deragon J.-M."/>
            <person name="Estill J.C."/>
            <person name="Fu Y."/>
            <person name="Jeddeloh J.A."/>
            <person name="Han Y."/>
            <person name="Lee H."/>
            <person name="Li P."/>
            <person name="Lisch D.R."/>
            <person name="Liu S."/>
            <person name="Liu Z."/>
            <person name="Nagel D.H."/>
            <person name="McCann M.C."/>
            <person name="SanMiguel P."/>
            <person name="Myers A.M."/>
            <person name="Nettleton D."/>
            <person name="Nguyen J."/>
            <person name="Penning B.W."/>
            <person name="Ponnala L."/>
            <person name="Schneider K.L."/>
            <person name="Schwartz D.C."/>
            <person name="Sharma A."/>
            <person name="Soderlund C."/>
            <person name="Springer N.M."/>
            <person name="Sun Q."/>
            <person name="Wang H."/>
            <person name="Waterman M."/>
            <person name="Westerman R."/>
            <person name="Wolfgruber T.K."/>
            <person name="Yang L."/>
            <person name="Yu Y."/>
            <person name="Zhang L."/>
            <person name="Zhou S."/>
            <person name="Zhu Q."/>
            <person name="Bennetzen J.L."/>
            <person name="Dawe R.K."/>
            <person name="Jiang J."/>
            <person name="Jiang N."/>
            <person name="Presting G.G."/>
            <person name="Wessler S.R."/>
            <person name="Aluru S."/>
            <person name="Martienssen R.A."/>
            <person name="Clifton S.W."/>
            <person name="McCombie W.R."/>
            <person name="Wing R.A."/>
            <person name="Wilson R.K."/>
        </authorList>
    </citation>
    <scope>NUCLEOTIDE SEQUENCE [LARGE SCALE GENOMIC DNA]</scope>
    <source>
        <strain evidence="2">cv. B73</strain>
    </source>
</reference>
<reference evidence="1" key="3">
    <citation type="submission" date="2021-05" db="UniProtKB">
        <authorList>
            <consortium name="EnsemblPlants"/>
        </authorList>
    </citation>
    <scope>IDENTIFICATION</scope>
    <source>
        <strain evidence="1">cv. B73</strain>
    </source>
</reference>
<proteinExistence type="predicted"/>
<reference evidence="1" key="2">
    <citation type="submission" date="2019-07" db="EMBL/GenBank/DDBJ databases">
        <authorList>
            <person name="Seetharam A."/>
            <person name="Woodhouse M."/>
            <person name="Cannon E."/>
        </authorList>
    </citation>
    <scope>NUCLEOTIDE SEQUENCE [LARGE SCALE GENOMIC DNA]</scope>
    <source>
        <strain evidence="1">cv. B73</strain>
    </source>
</reference>
<dbReference type="Proteomes" id="UP000007305">
    <property type="component" value="Chromosome 5"/>
</dbReference>
<accession>A0A804U7U8</accession>
<dbReference type="InParanoid" id="A0A804U7U8"/>
<dbReference type="EnsemblPlants" id="Zm00001eb236610_T001">
    <property type="protein sequence ID" value="Zm00001eb236610_P001"/>
    <property type="gene ID" value="Zm00001eb236610"/>
</dbReference>
<keyword evidence="2" id="KW-1185">Reference proteome</keyword>
<dbReference type="Gramene" id="Zm00001eb236610_T001">
    <property type="protein sequence ID" value="Zm00001eb236610_P001"/>
    <property type="gene ID" value="Zm00001eb236610"/>
</dbReference>
<dbReference type="AlphaFoldDB" id="A0A804U7U8"/>
<organism evidence="1 2">
    <name type="scientific">Zea mays</name>
    <name type="common">Maize</name>
    <dbReference type="NCBI Taxonomy" id="4577"/>
    <lineage>
        <taxon>Eukaryota</taxon>
        <taxon>Viridiplantae</taxon>
        <taxon>Streptophyta</taxon>
        <taxon>Embryophyta</taxon>
        <taxon>Tracheophyta</taxon>
        <taxon>Spermatophyta</taxon>
        <taxon>Magnoliopsida</taxon>
        <taxon>Liliopsida</taxon>
        <taxon>Poales</taxon>
        <taxon>Poaceae</taxon>
        <taxon>PACMAD clade</taxon>
        <taxon>Panicoideae</taxon>
        <taxon>Andropogonodae</taxon>
        <taxon>Andropogoneae</taxon>
        <taxon>Tripsacinae</taxon>
        <taxon>Zea</taxon>
    </lineage>
</organism>
<name>A0A804U7U8_MAIZE</name>